<dbReference type="Proteomes" id="UP000199506">
    <property type="component" value="Unassembled WGS sequence"/>
</dbReference>
<proteinExistence type="predicted"/>
<organism evidence="1 2">
    <name type="scientific">Methanobrevibacter gottschalkii</name>
    <dbReference type="NCBI Taxonomy" id="190974"/>
    <lineage>
        <taxon>Archaea</taxon>
        <taxon>Methanobacteriati</taxon>
        <taxon>Methanobacteriota</taxon>
        <taxon>Methanomada group</taxon>
        <taxon>Methanobacteria</taxon>
        <taxon>Methanobacteriales</taxon>
        <taxon>Methanobacteriaceae</taxon>
        <taxon>Methanobrevibacter</taxon>
    </lineage>
</organism>
<reference evidence="1 2" key="1">
    <citation type="submission" date="2016-10" db="EMBL/GenBank/DDBJ databases">
        <authorList>
            <person name="de Groot N.N."/>
        </authorList>
    </citation>
    <scope>NUCLEOTIDE SEQUENCE [LARGE SCALE GENOMIC DNA]</scope>
    <source>
        <strain evidence="1 2">DSM 11978</strain>
    </source>
</reference>
<accession>A0A1H7NH01</accession>
<evidence type="ECO:0000313" key="1">
    <source>
        <dbReference type="EMBL" id="SEL22810.1"/>
    </source>
</evidence>
<protein>
    <submittedName>
        <fullName evidence="1">Uncharacterized protein</fullName>
    </submittedName>
</protein>
<dbReference type="EMBL" id="FOAK01000012">
    <property type="protein sequence ID" value="SEL22810.1"/>
    <property type="molecule type" value="Genomic_DNA"/>
</dbReference>
<sequence length="159" mass="18538">MGLFRKSTDEKNINKYKQNGLSFNYPNNYLIANIPDNCPECKVALAKDDGKCDILIEVSEEKINYQKNVFENAYINYVKNLDGFFEIESIGSLGNKKPCFITKSYFNKNSLDKQEIVKSVIFFDFNFKNPIRIHLNSLLKDEYDCMNDLKIISKNLNYK</sequence>
<dbReference type="AlphaFoldDB" id="A0A1H7NH01"/>
<name>A0A1H7NH01_9EURY</name>
<gene>
    <name evidence="1" type="ORF">SAMN05216439_0210</name>
</gene>
<evidence type="ECO:0000313" key="2">
    <source>
        <dbReference type="Proteomes" id="UP000199506"/>
    </source>
</evidence>